<evidence type="ECO:0000256" key="11">
    <source>
        <dbReference type="SAM" id="Phobius"/>
    </source>
</evidence>
<protein>
    <recommendedName>
        <fullName evidence="9">Flagellar M-ring protein</fullName>
    </recommendedName>
</protein>
<feature type="transmembrane region" description="Helical" evidence="11">
    <location>
        <begin position="447"/>
        <end position="465"/>
    </location>
</feature>
<dbReference type="GO" id="GO:0009431">
    <property type="term" value="C:bacterial-type flagellum basal body, MS ring"/>
    <property type="evidence" value="ECO:0007669"/>
    <property type="project" value="InterPro"/>
</dbReference>
<evidence type="ECO:0000256" key="8">
    <source>
        <dbReference type="ARBA" id="ARBA00023143"/>
    </source>
</evidence>
<evidence type="ECO:0000256" key="1">
    <source>
        <dbReference type="ARBA" id="ARBA00004117"/>
    </source>
</evidence>
<dbReference type="EMBL" id="FNLL01000002">
    <property type="protein sequence ID" value="SDT85922.1"/>
    <property type="molecule type" value="Genomic_DNA"/>
</dbReference>
<accession>A0A1H2DSR4</accession>
<keyword evidence="8 9" id="KW-0975">Bacterial flagellum</keyword>
<evidence type="ECO:0000256" key="10">
    <source>
        <dbReference type="SAM" id="MobiDB-lite"/>
    </source>
</evidence>
<dbReference type="Gene3D" id="3.30.300.30">
    <property type="match status" value="1"/>
</dbReference>
<evidence type="ECO:0000256" key="5">
    <source>
        <dbReference type="ARBA" id="ARBA00022692"/>
    </source>
</evidence>
<dbReference type="InterPro" id="IPR045851">
    <property type="entry name" value="AMP-bd_C_sf"/>
</dbReference>
<evidence type="ECO:0000256" key="7">
    <source>
        <dbReference type="ARBA" id="ARBA00023136"/>
    </source>
</evidence>
<feature type="transmembrane region" description="Helical" evidence="11">
    <location>
        <begin position="21"/>
        <end position="40"/>
    </location>
</feature>
<feature type="domain" description="Flagellar M-ring N-terminal" evidence="12">
    <location>
        <begin position="42"/>
        <end position="214"/>
    </location>
</feature>
<evidence type="ECO:0000256" key="2">
    <source>
        <dbReference type="ARBA" id="ARBA00004651"/>
    </source>
</evidence>
<evidence type="ECO:0000256" key="9">
    <source>
        <dbReference type="PIRNR" id="PIRNR004862"/>
    </source>
</evidence>
<evidence type="ECO:0000259" key="13">
    <source>
        <dbReference type="Pfam" id="PF08345"/>
    </source>
</evidence>
<evidence type="ECO:0000256" key="3">
    <source>
        <dbReference type="ARBA" id="ARBA00007971"/>
    </source>
</evidence>
<keyword evidence="15" id="KW-1185">Reference proteome</keyword>
<dbReference type="InterPro" id="IPR013556">
    <property type="entry name" value="Flag_M-ring_C"/>
</dbReference>
<dbReference type="InterPro" id="IPR043427">
    <property type="entry name" value="YscJ/FliF"/>
</dbReference>
<dbReference type="GO" id="GO:0003774">
    <property type="term" value="F:cytoskeletal motor activity"/>
    <property type="evidence" value="ECO:0007669"/>
    <property type="project" value="InterPro"/>
</dbReference>
<dbReference type="Proteomes" id="UP000199608">
    <property type="component" value="Unassembled WGS sequence"/>
</dbReference>
<dbReference type="RefSeq" id="WP_092230299.1">
    <property type="nucleotide sequence ID" value="NZ_FNLL01000002.1"/>
</dbReference>
<dbReference type="AlphaFoldDB" id="A0A1H2DSR4"/>
<dbReference type="PANTHER" id="PTHR30046:SF0">
    <property type="entry name" value="FLAGELLAR M-RING PROTEIN"/>
    <property type="match status" value="1"/>
</dbReference>
<feature type="region of interest" description="Disordered" evidence="10">
    <location>
        <begin position="296"/>
        <end position="329"/>
    </location>
</feature>
<organism evidence="14 15">
    <name type="scientific">Desulfobacula phenolica</name>
    <dbReference type="NCBI Taxonomy" id="90732"/>
    <lineage>
        <taxon>Bacteria</taxon>
        <taxon>Pseudomonadati</taxon>
        <taxon>Thermodesulfobacteriota</taxon>
        <taxon>Desulfobacteria</taxon>
        <taxon>Desulfobacterales</taxon>
        <taxon>Desulfobacteraceae</taxon>
        <taxon>Desulfobacula</taxon>
    </lineage>
</organism>
<evidence type="ECO:0000259" key="12">
    <source>
        <dbReference type="Pfam" id="PF01514"/>
    </source>
</evidence>
<evidence type="ECO:0000256" key="4">
    <source>
        <dbReference type="ARBA" id="ARBA00022475"/>
    </source>
</evidence>
<reference evidence="15" key="1">
    <citation type="submission" date="2016-10" db="EMBL/GenBank/DDBJ databases">
        <authorList>
            <person name="Varghese N."/>
            <person name="Submissions S."/>
        </authorList>
    </citation>
    <scope>NUCLEOTIDE SEQUENCE [LARGE SCALE GENOMIC DNA]</scope>
    <source>
        <strain evidence="15">DSM 3384</strain>
    </source>
</reference>
<comment type="subcellular location">
    <subcellularLocation>
        <location evidence="1 9">Bacterial flagellum basal body</location>
    </subcellularLocation>
    <subcellularLocation>
        <location evidence="2">Cell membrane</location>
        <topology evidence="2">Multi-pass membrane protein</topology>
    </subcellularLocation>
</comment>
<keyword evidence="5 11" id="KW-0812">Transmembrane</keyword>
<keyword evidence="14" id="KW-0282">Flagellum</keyword>
<keyword evidence="4" id="KW-1003">Cell membrane</keyword>
<evidence type="ECO:0000313" key="15">
    <source>
        <dbReference type="Proteomes" id="UP000199608"/>
    </source>
</evidence>
<dbReference type="Pfam" id="PF01514">
    <property type="entry name" value="YscJ_FliF"/>
    <property type="match status" value="1"/>
</dbReference>
<dbReference type="GO" id="GO:0005886">
    <property type="term" value="C:plasma membrane"/>
    <property type="evidence" value="ECO:0007669"/>
    <property type="project" value="UniProtKB-SubCell"/>
</dbReference>
<dbReference type="PRINTS" id="PR01009">
    <property type="entry name" value="FLGMRINGFLIF"/>
</dbReference>
<comment type="similarity">
    <text evidence="3 9">Belongs to the FliF family.</text>
</comment>
<comment type="function">
    <text evidence="9">The M ring may be actively involved in energy transduction.</text>
</comment>
<keyword evidence="14" id="KW-0969">Cilium</keyword>
<keyword evidence="6 11" id="KW-1133">Transmembrane helix</keyword>
<feature type="compositionally biased region" description="Low complexity" evidence="10">
    <location>
        <begin position="303"/>
        <end position="314"/>
    </location>
</feature>
<sequence length="571" mass="64712">MNPVIERIITTFKEMPLSRKIALGVFAMVLVAGFTTLFVWTNKTQFKTAYSGLTKEDAASVVDMLKASNTPYHLAGDGTTIMVPEAVVYDVRLSMAKEGIPKGGGVGFEIFDKTEFGTTEFVQKINKKRAIQGELARTISAFDEVKTARVMIVMPKESVFVEEVKKPSASILLELNSDLEKEKVTAIAHLVASSIQDLTPKLITIVDTAGRILFEGKSEAEQAKITARNMADAQYQYKVRFEENLTRRIQTMLERIVGKDKAIVRVTSEMDFSENDMNEEIYDPFERGGEFVRSRKNRAEKVTTTSEETPTPSSVNPIVGNQGLSGEQNNELVNKRDDTFNYEISKRVRETRKPMAVLTRLSVAAVIDGKYEYKTDESGNKQKVYLPRSPEEMKQFQDIVIKSMGYNEQRSDQVSMECFPFASIAEIESEPMMTGFKMVQKEYGRTIANLLLVVLLFLFVIRPIIKTVKEIKTTVEQEALPEPEDLALIADDEEKELGFIEMDSSQQKEYINLMTADQKETFLKEMSSSERAVYLSNMPIDEKARYYAQKDFDKTVNIIKGWMIEKTKEED</sequence>
<dbReference type="PANTHER" id="PTHR30046">
    <property type="entry name" value="FLAGELLAR M-RING PROTEIN"/>
    <property type="match status" value="1"/>
</dbReference>
<keyword evidence="7 11" id="KW-0472">Membrane</keyword>
<name>A0A1H2DSR4_9BACT</name>
<dbReference type="NCBIfam" id="TIGR00206">
    <property type="entry name" value="fliF"/>
    <property type="match status" value="1"/>
</dbReference>
<dbReference type="GO" id="GO:0071973">
    <property type="term" value="P:bacterial-type flagellum-dependent cell motility"/>
    <property type="evidence" value="ECO:0007669"/>
    <property type="project" value="InterPro"/>
</dbReference>
<dbReference type="PIRSF" id="PIRSF004862">
    <property type="entry name" value="FliF"/>
    <property type="match status" value="1"/>
</dbReference>
<feature type="domain" description="Flagellar M-ring C-terminal" evidence="13">
    <location>
        <begin position="253"/>
        <end position="421"/>
    </location>
</feature>
<dbReference type="Pfam" id="PF08345">
    <property type="entry name" value="YscJ_FliF_C"/>
    <property type="match status" value="1"/>
</dbReference>
<dbReference type="InterPro" id="IPR006182">
    <property type="entry name" value="FliF_N_dom"/>
</dbReference>
<dbReference type="InterPro" id="IPR000067">
    <property type="entry name" value="FlgMring_FliF"/>
</dbReference>
<keyword evidence="14" id="KW-0966">Cell projection</keyword>
<evidence type="ECO:0000256" key="6">
    <source>
        <dbReference type="ARBA" id="ARBA00022989"/>
    </source>
</evidence>
<gene>
    <name evidence="14" type="ORF">SAMN04487931_102114</name>
</gene>
<proteinExistence type="inferred from homology"/>
<evidence type="ECO:0000313" key="14">
    <source>
        <dbReference type="EMBL" id="SDT85922.1"/>
    </source>
</evidence>